<dbReference type="Gene3D" id="2.30.42.10">
    <property type="match status" value="1"/>
</dbReference>
<dbReference type="GO" id="GO:0003779">
    <property type="term" value="F:actin binding"/>
    <property type="evidence" value="ECO:0007669"/>
    <property type="project" value="TreeGrafter"/>
</dbReference>
<gene>
    <name evidence="7" type="ORF">FQN60_000537</name>
</gene>
<keyword evidence="3" id="KW-0440">LIM domain</keyword>
<sequence length="730" mass="81747">MEQVWVYSRFNHTSSAELWGLTVDSSLSAIYSTQSLKPKTPFSPRTGPKLVYDKNKAAVTRGDDQASKRTFTNTTLEVVSPERASPGPERVVVLVDFIPHKDWKPPSCLLFQWFPQQCERERQISRRWLAKSITYPLFLVELRSRERVQASSSSSHSMLNHTRSLQAKNRISKPQPVKGSEADSWENATDRESERKKLLNQSEMMVYIRCLPLSERQIPRHVYEIIPSAVEKSYSSSVTHPAIGWGNERIKKWGREDTRISTDKWKVLCAPSPPTLYPRVKAGGTTRQPRQRRLRYLNLNQERRKVFTDGTALPSSQAEDSCDFTLPLCYPYIEGPRIFPLSVCLSSVPASLSQPVSPNMTQSVTLKGPSPWGFRLVGGRDFSTPLTISRSMLLCGLSCLSMHDGELSVQLPGNYCQGISRLRHRVTPGSKAAQGDLCPGDTILAINGDSTELMTHMEAQNRIKTCTQQLTLNISRYWNTRPVFTGKTHSIGLVIKHRPTSAIKVNEACTYSESDSDLLKWTSQVDMVHFISSRDLLTDEGLSALNCEPSVSSSNMGIVWSQSKRVLHFKNQISPIRKIKPCRGRIGEELAEEGGIIPRSSCCSSTGHSPPHKSVLDSNTSVSGSGDRVWSPTVSDDGKTSPYMEPDSQNAIHGGYPIIKVIAIVAEHYGLVERMRPHNAEAKRQAYGQKPLKLNYFPVYLPPHLSSVLPPFYPVCLPPREAPRARPREP</sequence>
<dbReference type="PANTHER" id="PTHR24214">
    <property type="entry name" value="PDZ AND LIM DOMAIN PROTEIN ZASP"/>
    <property type="match status" value="1"/>
</dbReference>
<dbReference type="Pfam" id="PF00595">
    <property type="entry name" value="PDZ"/>
    <property type="match status" value="1"/>
</dbReference>
<comment type="subcellular location">
    <subcellularLocation>
        <location evidence="1">Cytoplasm</location>
        <location evidence="1">Cytoskeleton</location>
    </subcellularLocation>
</comment>
<feature type="compositionally biased region" description="Polar residues" evidence="5">
    <location>
        <begin position="158"/>
        <end position="169"/>
    </location>
</feature>
<feature type="region of interest" description="Disordered" evidence="5">
    <location>
        <begin position="602"/>
        <end position="642"/>
    </location>
</feature>
<dbReference type="PANTHER" id="PTHR24214:SF6">
    <property type="entry name" value="PDZ AND LIM DOMAIN PROTEIN 4"/>
    <property type="match status" value="1"/>
</dbReference>
<keyword evidence="3" id="KW-0479">Metal-binding</keyword>
<keyword evidence="2" id="KW-0963">Cytoplasm</keyword>
<comment type="caution">
    <text evidence="7">The sequence shown here is derived from an EMBL/GenBank/DDBJ whole genome shotgun (WGS) entry which is preliminary data.</text>
</comment>
<evidence type="ECO:0000256" key="3">
    <source>
        <dbReference type="ARBA" id="ARBA00023038"/>
    </source>
</evidence>
<dbReference type="SMART" id="SM00228">
    <property type="entry name" value="PDZ"/>
    <property type="match status" value="1"/>
</dbReference>
<dbReference type="GO" id="GO:0007507">
    <property type="term" value="P:heart development"/>
    <property type="evidence" value="ECO:0007669"/>
    <property type="project" value="TreeGrafter"/>
</dbReference>
<evidence type="ECO:0000256" key="2">
    <source>
        <dbReference type="ARBA" id="ARBA00022490"/>
    </source>
</evidence>
<dbReference type="GO" id="GO:0030036">
    <property type="term" value="P:actin cytoskeleton organization"/>
    <property type="evidence" value="ECO:0007669"/>
    <property type="project" value="TreeGrafter"/>
</dbReference>
<accession>A0A5J5D5B2</accession>
<dbReference type="GO" id="GO:0030018">
    <property type="term" value="C:Z disc"/>
    <property type="evidence" value="ECO:0007669"/>
    <property type="project" value="TreeGrafter"/>
</dbReference>
<feature type="domain" description="PDZ" evidence="6">
    <location>
        <begin position="425"/>
        <end position="478"/>
    </location>
</feature>
<dbReference type="GO" id="GO:0031941">
    <property type="term" value="C:filamentous actin"/>
    <property type="evidence" value="ECO:0007669"/>
    <property type="project" value="TreeGrafter"/>
</dbReference>
<keyword evidence="4" id="KW-0206">Cytoskeleton</keyword>
<dbReference type="CDD" id="cd06753">
    <property type="entry name" value="PDZ_PDLIM-like"/>
    <property type="match status" value="1"/>
</dbReference>
<dbReference type="SUPFAM" id="SSF50156">
    <property type="entry name" value="PDZ domain-like"/>
    <property type="match status" value="1"/>
</dbReference>
<reference evidence="7 8" key="1">
    <citation type="submission" date="2019-08" db="EMBL/GenBank/DDBJ databases">
        <title>A chromosome-level genome assembly, high-density linkage maps, and genome scans reveal the genomic architecture of hybrid incompatibilities underlying speciation via character displacement in darters (Percidae: Etheostominae).</title>
        <authorList>
            <person name="Moran R.L."/>
            <person name="Catchen J.M."/>
            <person name="Fuller R.C."/>
        </authorList>
    </citation>
    <scope>NUCLEOTIDE SEQUENCE [LARGE SCALE GENOMIC DNA]</scope>
    <source>
        <strain evidence="7">EspeVRDwgs_2016</strain>
        <tissue evidence="7">Muscle</tissue>
    </source>
</reference>
<name>A0A5J5D5B2_9PERO</name>
<evidence type="ECO:0000313" key="7">
    <source>
        <dbReference type="EMBL" id="KAA8586701.1"/>
    </source>
</evidence>
<dbReference type="GO" id="GO:0061061">
    <property type="term" value="P:muscle structure development"/>
    <property type="evidence" value="ECO:0007669"/>
    <property type="project" value="TreeGrafter"/>
</dbReference>
<dbReference type="AlphaFoldDB" id="A0A5J5D5B2"/>
<protein>
    <recommendedName>
        <fullName evidence="6">PDZ domain-containing protein</fullName>
    </recommendedName>
</protein>
<evidence type="ECO:0000256" key="5">
    <source>
        <dbReference type="SAM" id="MobiDB-lite"/>
    </source>
</evidence>
<feature type="region of interest" description="Disordered" evidence="5">
    <location>
        <begin position="150"/>
        <end position="196"/>
    </location>
</feature>
<evidence type="ECO:0000256" key="4">
    <source>
        <dbReference type="ARBA" id="ARBA00023212"/>
    </source>
</evidence>
<dbReference type="Proteomes" id="UP000327493">
    <property type="component" value="Chromosome 13"/>
</dbReference>
<evidence type="ECO:0000313" key="8">
    <source>
        <dbReference type="Proteomes" id="UP000327493"/>
    </source>
</evidence>
<keyword evidence="8" id="KW-1185">Reference proteome</keyword>
<dbReference type="FunFam" id="2.30.42.10:FF:000055">
    <property type="entry name" value="PDZ and LIM domain protein 3"/>
    <property type="match status" value="1"/>
</dbReference>
<dbReference type="InterPro" id="IPR050604">
    <property type="entry name" value="PDZ-LIM_domain"/>
</dbReference>
<dbReference type="PROSITE" id="PS50106">
    <property type="entry name" value="PDZ"/>
    <property type="match status" value="1"/>
</dbReference>
<dbReference type="InterPro" id="IPR036034">
    <property type="entry name" value="PDZ_sf"/>
</dbReference>
<keyword evidence="3" id="KW-0862">Zinc</keyword>
<dbReference type="GO" id="GO:0051371">
    <property type="term" value="F:muscle alpha-actinin binding"/>
    <property type="evidence" value="ECO:0007669"/>
    <property type="project" value="TreeGrafter"/>
</dbReference>
<organism evidence="7 8">
    <name type="scientific">Etheostoma spectabile</name>
    <name type="common">orangethroat darter</name>
    <dbReference type="NCBI Taxonomy" id="54343"/>
    <lineage>
        <taxon>Eukaryota</taxon>
        <taxon>Metazoa</taxon>
        <taxon>Chordata</taxon>
        <taxon>Craniata</taxon>
        <taxon>Vertebrata</taxon>
        <taxon>Euteleostomi</taxon>
        <taxon>Actinopterygii</taxon>
        <taxon>Neopterygii</taxon>
        <taxon>Teleostei</taxon>
        <taxon>Neoteleostei</taxon>
        <taxon>Acanthomorphata</taxon>
        <taxon>Eupercaria</taxon>
        <taxon>Perciformes</taxon>
        <taxon>Percoidei</taxon>
        <taxon>Percidae</taxon>
        <taxon>Etheostomatinae</taxon>
        <taxon>Etheostoma</taxon>
    </lineage>
</organism>
<dbReference type="GO" id="GO:0001725">
    <property type="term" value="C:stress fiber"/>
    <property type="evidence" value="ECO:0007669"/>
    <property type="project" value="TreeGrafter"/>
</dbReference>
<evidence type="ECO:0000256" key="1">
    <source>
        <dbReference type="ARBA" id="ARBA00004245"/>
    </source>
</evidence>
<dbReference type="InterPro" id="IPR001478">
    <property type="entry name" value="PDZ"/>
</dbReference>
<evidence type="ECO:0000259" key="6">
    <source>
        <dbReference type="PROSITE" id="PS50106"/>
    </source>
</evidence>
<dbReference type="EMBL" id="VOFY01000013">
    <property type="protein sequence ID" value="KAA8586701.1"/>
    <property type="molecule type" value="Genomic_DNA"/>
</dbReference>
<proteinExistence type="predicted"/>
<dbReference type="GO" id="GO:0005912">
    <property type="term" value="C:adherens junction"/>
    <property type="evidence" value="ECO:0007669"/>
    <property type="project" value="TreeGrafter"/>
</dbReference>